<dbReference type="InterPro" id="IPR045733">
    <property type="entry name" value="DUF6087"/>
</dbReference>
<organism evidence="1 2">
    <name type="scientific">Streptomyces olivaceiscleroticus</name>
    <dbReference type="NCBI Taxonomy" id="68245"/>
    <lineage>
        <taxon>Bacteria</taxon>
        <taxon>Bacillati</taxon>
        <taxon>Actinomycetota</taxon>
        <taxon>Actinomycetes</taxon>
        <taxon>Kitasatosporales</taxon>
        <taxon>Streptomycetaceae</taxon>
        <taxon>Streptomyces</taxon>
    </lineage>
</organism>
<sequence>MRALTLTPGQPRAAHLAPHAPHAVVRWDGRRWKLVAIVDNLAAAQALMRPDKPDPELW</sequence>
<keyword evidence="2" id="KW-1185">Reference proteome</keyword>
<protein>
    <submittedName>
        <fullName evidence="1">Uncharacterized protein</fullName>
    </submittedName>
</protein>
<dbReference type="Pfam" id="PF19565">
    <property type="entry name" value="DUF6087"/>
    <property type="match status" value="1"/>
</dbReference>
<proteinExistence type="predicted"/>
<dbReference type="Proteomes" id="UP001500909">
    <property type="component" value="Unassembled WGS sequence"/>
</dbReference>
<comment type="caution">
    <text evidence="1">The sequence shown here is derived from an EMBL/GenBank/DDBJ whole genome shotgun (WGS) entry which is preliminary data.</text>
</comment>
<reference evidence="1 2" key="1">
    <citation type="journal article" date="2019" name="Int. J. Syst. Evol. Microbiol.">
        <title>The Global Catalogue of Microorganisms (GCM) 10K type strain sequencing project: providing services to taxonomists for standard genome sequencing and annotation.</title>
        <authorList>
            <consortium name="The Broad Institute Genomics Platform"/>
            <consortium name="The Broad Institute Genome Sequencing Center for Infectious Disease"/>
            <person name="Wu L."/>
            <person name="Ma J."/>
        </authorList>
    </citation>
    <scope>NUCLEOTIDE SEQUENCE [LARGE SCALE GENOMIC DNA]</scope>
    <source>
        <strain evidence="1 2">JCM 4805</strain>
    </source>
</reference>
<accession>A0ABN0ZIN4</accession>
<evidence type="ECO:0000313" key="2">
    <source>
        <dbReference type="Proteomes" id="UP001500909"/>
    </source>
</evidence>
<dbReference type="EMBL" id="BAAABY010000009">
    <property type="protein sequence ID" value="GAA0449137.1"/>
    <property type="molecule type" value="Genomic_DNA"/>
</dbReference>
<name>A0ABN0ZIN4_9ACTN</name>
<evidence type="ECO:0000313" key="1">
    <source>
        <dbReference type="EMBL" id="GAA0449137.1"/>
    </source>
</evidence>
<gene>
    <name evidence="1" type="ORF">GCM10010361_11450</name>
</gene>